<organism evidence="2 3">
    <name type="scientific">Trichogramma kaykai</name>
    <dbReference type="NCBI Taxonomy" id="54128"/>
    <lineage>
        <taxon>Eukaryota</taxon>
        <taxon>Metazoa</taxon>
        <taxon>Ecdysozoa</taxon>
        <taxon>Arthropoda</taxon>
        <taxon>Hexapoda</taxon>
        <taxon>Insecta</taxon>
        <taxon>Pterygota</taxon>
        <taxon>Neoptera</taxon>
        <taxon>Endopterygota</taxon>
        <taxon>Hymenoptera</taxon>
        <taxon>Apocrita</taxon>
        <taxon>Proctotrupomorpha</taxon>
        <taxon>Chalcidoidea</taxon>
        <taxon>Trichogrammatidae</taxon>
        <taxon>Trichogramma</taxon>
    </lineage>
</organism>
<dbReference type="AlphaFoldDB" id="A0ABD2W6E7"/>
<dbReference type="Proteomes" id="UP001627154">
    <property type="component" value="Unassembled WGS sequence"/>
</dbReference>
<evidence type="ECO:0000313" key="2">
    <source>
        <dbReference type="EMBL" id="KAL3388396.1"/>
    </source>
</evidence>
<protein>
    <submittedName>
        <fullName evidence="2">Uncharacterized protein</fullName>
    </submittedName>
</protein>
<keyword evidence="3" id="KW-1185">Reference proteome</keyword>
<sequence>MLLSNNGNDGSDNDDSNSVNSNDDESAIMCGDEALDVSSLLSRHFRCASHTLNLIRTTDTYKLIKNNSK</sequence>
<gene>
    <name evidence="2" type="ORF">TKK_016624</name>
</gene>
<accession>A0ABD2W6E7</accession>
<reference evidence="2 3" key="1">
    <citation type="journal article" date="2024" name="bioRxiv">
        <title>A reference genome for Trichogramma kaykai: A tiny desert-dwelling parasitoid wasp with competing sex-ratio distorters.</title>
        <authorList>
            <person name="Culotta J."/>
            <person name="Lindsey A.R."/>
        </authorList>
    </citation>
    <scope>NUCLEOTIDE SEQUENCE [LARGE SCALE GENOMIC DNA]</scope>
    <source>
        <strain evidence="2 3">KSX58</strain>
    </source>
</reference>
<evidence type="ECO:0000313" key="3">
    <source>
        <dbReference type="Proteomes" id="UP001627154"/>
    </source>
</evidence>
<feature type="compositionally biased region" description="Low complexity" evidence="1">
    <location>
        <begin position="1"/>
        <end position="21"/>
    </location>
</feature>
<evidence type="ECO:0000256" key="1">
    <source>
        <dbReference type="SAM" id="MobiDB-lite"/>
    </source>
</evidence>
<name>A0ABD2W6E7_9HYME</name>
<dbReference type="EMBL" id="JBJJXI010000134">
    <property type="protein sequence ID" value="KAL3388396.1"/>
    <property type="molecule type" value="Genomic_DNA"/>
</dbReference>
<comment type="caution">
    <text evidence="2">The sequence shown here is derived from an EMBL/GenBank/DDBJ whole genome shotgun (WGS) entry which is preliminary data.</text>
</comment>
<proteinExistence type="predicted"/>
<feature type="region of interest" description="Disordered" evidence="1">
    <location>
        <begin position="1"/>
        <end position="25"/>
    </location>
</feature>